<accession>A0A238YNG7</accession>
<gene>
    <name evidence="2" type="ORF">SAMN06265371_11015</name>
</gene>
<feature type="transmembrane region" description="Helical" evidence="1">
    <location>
        <begin position="101"/>
        <end position="120"/>
    </location>
</feature>
<organism evidence="2 3">
    <name type="scientific">Lutibacter agarilyticus</name>
    <dbReference type="NCBI Taxonomy" id="1109740"/>
    <lineage>
        <taxon>Bacteria</taxon>
        <taxon>Pseudomonadati</taxon>
        <taxon>Bacteroidota</taxon>
        <taxon>Flavobacteriia</taxon>
        <taxon>Flavobacteriales</taxon>
        <taxon>Flavobacteriaceae</taxon>
        <taxon>Lutibacter</taxon>
    </lineage>
</organism>
<protein>
    <submittedName>
        <fullName evidence="2">Uncharacterized protein</fullName>
    </submittedName>
</protein>
<dbReference type="Proteomes" id="UP000198384">
    <property type="component" value="Unassembled WGS sequence"/>
</dbReference>
<dbReference type="OrthoDB" id="2915162at2"/>
<keyword evidence="1" id="KW-0812">Transmembrane</keyword>
<reference evidence="2 3" key="1">
    <citation type="submission" date="2017-06" db="EMBL/GenBank/DDBJ databases">
        <authorList>
            <person name="Kim H.J."/>
            <person name="Triplett B.A."/>
        </authorList>
    </citation>
    <scope>NUCLEOTIDE SEQUENCE [LARGE SCALE GENOMIC DNA]</scope>
    <source>
        <strain evidence="2 3">DSM 29150</strain>
    </source>
</reference>
<dbReference type="RefSeq" id="WP_089382589.1">
    <property type="nucleotide sequence ID" value="NZ_FZNT01000010.1"/>
</dbReference>
<keyword evidence="3" id="KW-1185">Reference proteome</keyword>
<feature type="transmembrane region" description="Helical" evidence="1">
    <location>
        <begin position="42"/>
        <end position="64"/>
    </location>
</feature>
<evidence type="ECO:0000256" key="1">
    <source>
        <dbReference type="SAM" id="Phobius"/>
    </source>
</evidence>
<evidence type="ECO:0000313" key="2">
    <source>
        <dbReference type="EMBL" id="SNR72231.1"/>
    </source>
</evidence>
<proteinExistence type="predicted"/>
<feature type="transmembrane region" description="Helical" evidence="1">
    <location>
        <begin position="12"/>
        <end position="30"/>
    </location>
</feature>
<keyword evidence="1" id="KW-0472">Membrane</keyword>
<keyword evidence="1" id="KW-1133">Transmembrane helix</keyword>
<dbReference type="EMBL" id="FZNT01000010">
    <property type="protein sequence ID" value="SNR72231.1"/>
    <property type="molecule type" value="Genomic_DNA"/>
</dbReference>
<sequence length="129" mass="15384">MEDISLFLAKFWGWYLIVFFLILSFNPKRILQIMDDLKDQKFVILASFQAIIIGLLNILFHDVWERDYRIIITLIGWLALFIGLTLFIFPKQTVKCLSYINIKFIQLIYILLFFIGIFLLNKGYGIIFY</sequence>
<feature type="transmembrane region" description="Helical" evidence="1">
    <location>
        <begin position="70"/>
        <end position="89"/>
    </location>
</feature>
<evidence type="ECO:0000313" key="3">
    <source>
        <dbReference type="Proteomes" id="UP000198384"/>
    </source>
</evidence>
<dbReference type="AlphaFoldDB" id="A0A238YNG7"/>
<name>A0A238YNG7_9FLAO</name>